<feature type="domain" description="Histidine kinase" evidence="7">
    <location>
        <begin position="355"/>
        <end position="576"/>
    </location>
</feature>
<comment type="caution">
    <text evidence="8">The sequence shown here is derived from an EMBL/GenBank/DDBJ whole genome shotgun (WGS) entry which is preliminary data.</text>
</comment>
<evidence type="ECO:0000256" key="4">
    <source>
        <dbReference type="ARBA" id="ARBA00022679"/>
    </source>
</evidence>
<dbReference type="Proteomes" id="UP001589774">
    <property type="component" value="Unassembled WGS sequence"/>
</dbReference>
<dbReference type="InterPro" id="IPR003661">
    <property type="entry name" value="HisK_dim/P_dom"/>
</dbReference>
<dbReference type="CDD" id="cd00082">
    <property type="entry name" value="HisKA"/>
    <property type="match status" value="1"/>
</dbReference>
<keyword evidence="6" id="KW-0812">Transmembrane</keyword>
<evidence type="ECO:0000313" key="8">
    <source>
        <dbReference type="EMBL" id="MFC0318162.1"/>
    </source>
</evidence>
<dbReference type="EC" id="2.7.13.3" evidence="2"/>
<proteinExistence type="predicted"/>
<evidence type="ECO:0000256" key="2">
    <source>
        <dbReference type="ARBA" id="ARBA00012438"/>
    </source>
</evidence>
<dbReference type="PANTHER" id="PTHR43047">
    <property type="entry name" value="TWO-COMPONENT HISTIDINE PROTEIN KINASE"/>
    <property type="match status" value="1"/>
</dbReference>
<name>A0ABV6HH15_9SPHI</name>
<dbReference type="Gene3D" id="1.10.287.130">
    <property type="match status" value="1"/>
</dbReference>
<dbReference type="SMART" id="SM00387">
    <property type="entry name" value="HATPase_c"/>
    <property type="match status" value="1"/>
</dbReference>
<dbReference type="InterPro" id="IPR004358">
    <property type="entry name" value="Sig_transdc_His_kin-like_C"/>
</dbReference>
<dbReference type="InterPro" id="IPR005467">
    <property type="entry name" value="His_kinase_dom"/>
</dbReference>
<evidence type="ECO:0000259" key="7">
    <source>
        <dbReference type="PROSITE" id="PS50109"/>
    </source>
</evidence>
<dbReference type="PANTHER" id="PTHR43047:SF72">
    <property type="entry name" value="OSMOSENSING HISTIDINE PROTEIN KINASE SLN1"/>
    <property type="match status" value="1"/>
</dbReference>
<dbReference type="EMBL" id="JBHLWO010000001">
    <property type="protein sequence ID" value="MFC0318162.1"/>
    <property type="molecule type" value="Genomic_DNA"/>
</dbReference>
<dbReference type="PRINTS" id="PR00344">
    <property type="entry name" value="BCTRLSENSOR"/>
</dbReference>
<evidence type="ECO:0000256" key="1">
    <source>
        <dbReference type="ARBA" id="ARBA00000085"/>
    </source>
</evidence>
<dbReference type="RefSeq" id="WP_013665357.1">
    <property type="nucleotide sequence ID" value="NZ_JBHLWO010000001.1"/>
</dbReference>
<keyword evidence="5 8" id="KW-0418">Kinase</keyword>
<dbReference type="InterPro" id="IPR003594">
    <property type="entry name" value="HATPase_dom"/>
</dbReference>
<evidence type="ECO:0000313" key="9">
    <source>
        <dbReference type="Proteomes" id="UP001589774"/>
    </source>
</evidence>
<organism evidence="8 9">
    <name type="scientific">Olivibacter oleidegradans</name>
    <dbReference type="NCBI Taxonomy" id="760123"/>
    <lineage>
        <taxon>Bacteria</taxon>
        <taxon>Pseudomonadati</taxon>
        <taxon>Bacteroidota</taxon>
        <taxon>Sphingobacteriia</taxon>
        <taxon>Sphingobacteriales</taxon>
        <taxon>Sphingobacteriaceae</taxon>
        <taxon>Olivibacter</taxon>
    </lineage>
</organism>
<dbReference type="Pfam" id="PF00512">
    <property type="entry name" value="HisKA"/>
    <property type="match status" value="1"/>
</dbReference>
<dbReference type="PROSITE" id="PS50109">
    <property type="entry name" value="HIS_KIN"/>
    <property type="match status" value="1"/>
</dbReference>
<evidence type="ECO:0000256" key="5">
    <source>
        <dbReference type="ARBA" id="ARBA00022777"/>
    </source>
</evidence>
<feature type="transmembrane region" description="Helical" evidence="6">
    <location>
        <begin position="306"/>
        <end position="325"/>
    </location>
</feature>
<dbReference type="Gene3D" id="3.30.565.10">
    <property type="entry name" value="Histidine kinase-like ATPase, C-terminal domain"/>
    <property type="match status" value="1"/>
</dbReference>
<dbReference type="InterPro" id="IPR036097">
    <property type="entry name" value="HisK_dim/P_sf"/>
</dbReference>
<dbReference type="InterPro" id="IPR036890">
    <property type="entry name" value="HATPase_C_sf"/>
</dbReference>
<dbReference type="SMART" id="SM00388">
    <property type="entry name" value="HisKA"/>
    <property type="match status" value="1"/>
</dbReference>
<keyword evidence="3" id="KW-0597">Phosphoprotein</keyword>
<sequence length="579" mass="65907">MKFKVQRKREKTSGILQRLLFVFLIFVFLLTAGSLLLRHSIAEKLAYLSVKLKAPPETGEISNVLLELSSAENDFQQASLYGYGDKLDEYQRKVLSVFAKIDTILHEYPILADSLGNSLDEREFKKYVDGKLDLSLKVFALKKSFDSLLIKSTDENIFGNSKVRIAKERRQIRRNAEQDTIIREVASAVKKKGFLKRLRQVFSPGSDTLRTKLLLVARENAVRDSIARELQIQNEKGQQQLLERLSKEHTLLAQSQQQLISSNLSLIIQLRQLIDQIKDNYLLTWERNQRETLAQYEEAVDDLDSFTITATIMVLIFVALLLFYIKKAAKAEDQYKVENARAIALAEQKSEMLATMSHEIRNPLTAITGFVYLMKNTPLTAEQNRMVSSIKASSDMLMDTVNDILDMTKVESQQSEVLKVVSFTPFHEIKETVETMRFIAIKKNISLNFSFDGSQDEMVYGDPFRLKQVVINLLGNAIKYTDIGGVEVYCTMKKGEQDGMQELTVRIKDSGIGIPQEQQTKLFTKYYQAGKENARPGTGLGLYICYQLIKLQHGDIYVESEEGKGSTFSFRIPFKSANV</sequence>
<evidence type="ECO:0000256" key="3">
    <source>
        <dbReference type="ARBA" id="ARBA00022553"/>
    </source>
</evidence>
<gene>
    <name evidence="8" type="ORF">ACFFI0_07565</name>
</gene>
<keyword evidence="6" id="KW-1133">Transmembrane helix</keyword>
<dbReference type="Pfam" id="PF02518">
    <property type="entry name" value="HATPase_c"/>
    <property type="match status" value="1"/>
</dbReference>
<keyword evidence="4" id="KW-0808">Transferase</keyword>
<keyword evidence="9" id="KW-1185">Reference proteome</keyword>
<protein>
    <recommendedName>
        <fullName evidence="2">histidine kinase</fullName>
        <ecNumber evidence="2">2.7.13.3</ecNumber>
    </recommendedName>
</protein>
<reference evidence="8 9" key="1">
    <citation type="submission" date="2024-09" db="EMBL/GenBank/DDBJ databases">
        <authorList>
            <person name="Sun Q."/>
            <person name="Mori K."/>
        </authorList>
    </citation>
    <scope>NUCLEOTIDE SEQUENCE [LARGE SCALE GENOMIC DNA]</scope>
    <source>
        <strain evidence="8 9">CCM 7765</strain>
    </source>
</reference>
<dbReference type="GO" id="GO:0016301">
    <property type="term" value="F:kinase activity"/>
    <property type="evidence" value="ECO:0007669"/>
    <property type="project" value="UniProtKB-KW"/>
</dbReference>
<keyword evidence="6" id="KW-0472">Membrane</keyword>
<dbReference type="SUPFAM" id="SSF47384">
    <property type="entry name" value="Homodimeric domain of signal transducing histidine kinase"/>
    <property type="match status" value="1"/>
</dbReference>
<comment type="catalytic activity">
    <reaction evidence="1">
        <text>ATP + protein L-histidine = ADP + protein N-phospho-L-histidine.</text>
        <dbReference type="EC" id="2.7.13.3"/>
    </reaction>
</comment>
<dbReference type="CDD" id="cd16922">
    <property type="entry name" value="HATPase_EvgS-ArcB-TorS-like"/>
    <property type="match status" value="1"/>
</dbReference>
<evidence type="ECO:0000256" key="6">
    <source>
        <dbReference type="SAM" id="Phobius"/>
    </source>
</evidence>
<dbReference type="SUPFAM" id="SSF55874">
    <property type="entry name" value="ATPase domain of HSP90 chaperone/DNA topoisomerase II/histidine kinase"/>
    <property type="match status" value="1"/>
</dbReference>
<accession>A0ABV6HH15</accession>